<sequence length="652" mass="70194">MPLPTPALDDRTFQDIVDEAKRMIPRFCPEWTNHNVSDPGVALIELFAWMSEMVLYRVNQVPERLYTHFLNMVGIQPFPPAVAATDLTFWLTAVLDQPVVVPAGTEVMTVAGAGAAVRTEPVVFSTADDLVIATPVLETAKVTTATTGQVEDVWDDLRFGTQGAKVFASDPMTPGDTFCLGFEESLAGMVLRVSVKAEAEGIGVDPRNPPIAWEVWNGEGWLATEVYDDSTGGLNRAGEIVLMVPVQHQPMSIGNHTAYWLRARLVPTAAGRPTYQASPRVQGLEVAALGGTVRAEHAEIAGHEQIGRSDASPGQSFRTGRSPVLPRRAGETVRVVQGDSSEEWTEVEDFSASGPRDKHFVWDGGSGEVLFGPRVRYPDGTVRQHGEIPGDGAFVEVTGYRHGGGARGNVGARTLTLLRTTLPFVSGVVNLQAAAGGVDAESVAEAKVRGPLALRTGQRAVTAGDYERLTLESSPQVARARCRSARRSNGTAQLLVVPQVRGDVGLHTIDDYAISETLMRTISDYLDEHRVVGTAVEVTTPYYQGVSVVALLHGSAGRPPGVVRQRAVDVLNRYINPLTGGSDGAGWPFDADLNVATITQLLEAVEGVDRVEEALLFEYDLRSGERLGAAKDVVRLDRQSLFLSAAHQVVVR</sequence>
<dbReference type="NCBIfam" id="TIGR02243">
    <property type="entry name" value="putative baseplate assembly protein"/>
    <property type="match status" value="1"/>
</dbReference>
<dbReference type="InterPro" id="IPR011749">
    <property type="entry name" value="CHP02243"/>
</dbReference>
<accession>A0ABP9Q8F9</accession>
<gene>
    <name evidence="1" type="ORF">GCM10023340_44940</name>
</gene>
<evidence type="ECO:0000313" key="1">
    <source>
        <dbReference type="EMBL" id="GAA5156602.1"/>
    </source>
</evidence>
<organism evidence="1 2">
    <name type="scientific">Nocardioides marinquilinus</name>
    <dbReference type="NCBI Taxonomy" id="1210400"/>
    <lineage>
        <taxon>Bacteria</taxon>
        <taxon>Bacillati</taxon>
        <taxon>Actinomycetota</taxon>
        <taxon>Actinomycetes</taxon>
        <taxon>Propionibacteriales</taxon>
        <taxon>Nocardioidaceae</taxon>
        <taxon>Nocardioides</taxon>
    </lineage>
</organism>
<reference evidence="2" key="1">
    <citation type="journal article" date="2019" name="Int. J. Syst. Evol. Microbiol.">
        <title>The Global Catalogue of Microorganisms (GCM) 10K type strain sequencing project: providing services to taxonomists for standard genome sequencing and annotation.</title>
        <authorList>
            <consortium name="The Broad Institute Genomics Platform"/>
            <consortium name="The Broad Institute Genome Sequencing Center for Infectious Disease"/>
            <person name="Wu L."/>
            <person name="Ma J."/>
        </authorList>
    </citation>
    <scope>NUCLEOTIDE SEQUENCE [LARGE SCALE GENOMIC DNA]</scope>
    <source>
        <strain evidence="2">JCM 18459</strain>
    </source>
</reference>
<dbReference type="EMBL" id="BAABKG010000007">
    <property type="protein sequence ID" value="GAA5156602.1"/>
    <property type="molecule type" value="Genomic_DNA"/>
</dbReference>
<dbReference type="RefSeq" id="WP_345464383.1">
    <property type="nucleotide sequence ID" value="NZ_BAABKG010000007.1"/>
</dbReference>
<keyword evidence="2" id="KW-1185">Reference proteome</keyword>
<proteinExistence type="predicted"/>
<comment type="caution">
    <text evidence="1">The sequence shown here is derived from an EMBL/GenBank/DDBJ whole genome shotgun (WGS) entry which is preliminary data.</text>
</comment>
<protein>
    <submittedName>
        <fullName evidence="1">Baseplate assembly protein</fullName>
    </submittedName>
</protein>
<dbReference type="Proteomes" id="UP001500221">
    <property type="component" value="Unassembled WGS sequence"/>
</dbReference>
<name>A0ABP9Q8F9_9ACTN</name>
<evidence type="ECO:0000313" key="2">
    <source>
        <dbReference type="Proteomes" id="UP001500221"/>
    </source>
</evidence>